<feature type="transmembrane region" description="Helical" evidence="8">
    <location>
        <begin position="153"/>
        <end position="173"/>
    </location>
</feature>
<comment type="similarity">
    <text evidence="2">Belongs to the binding-protein-dependent transport system permease family. FecCD subfamily.</text>
</comment>
<evidence type="ECO:0000256" key="6">
    <source>
        <dbReference type="ARBA" id="ARBA00022989"/>
    </source>
</evidence>
<gene>
    <name evidence="9" type="ORF">DSM104443_00308</name>
</gene>
<keyword evidence="5 8" id="KW-0812">Transmembrane</keyword>
<feature type="transmembrane region" description="Helical" evidence="8">
    <location>
        <begin position="127"/>
        <end position="146"/>
    </location>
</feature>
<dbReference type="Gene3D" id="1.10.3470.10">
    <property type="entry name" value="ABC transporter involved in vitamin B12 uptake, BtuC"/>
    <property type="match status" value="1"/>
</dbReference>
<evidence type="ECO:0000313" key="10">
    <source>
        <dbReference type="Proteomes" id="UP000501534"/>
    </source>
</evidence>
<feature type="transmembrane region" description="Helical" evidence="8">
    <location>
        <begin position="243"/>
        <end position="272"/>
    </location>
</feature>
<feature type="transmembrane region" description="Helical" evidence="8">
    <location>
        <begin position="314"/>
        <end position="336"/>
    </location>
</feature>
<evidence type="ECO:0000313" key="9">
    <source>
        <dbReference type="EMBL" id="QJR09271.1"/>
    </source>
</evidence>
<evidence type="ECO:0000256" key="8">
    <source>
        <dbReference type="SAM" id="Phobius"/>
    </source>
</evidence>
<dbReference type="Pfam" id="PF01032">
    <property type="entry name" value="FecCD"/>
    <property type="match status" value="1"/>
</dbReference>
<proteinExistence type="inferred from homology"/>
<dbReference type="GO" id="GO:0005886">
    <property type="term" value="C:plasma membrane"/>
    <property type="evidence" value="ECO:0007669"/>
    <property type="project" value="UniProtKB-SubCell"/>
</dbReference>
<feature type="transmembrane region" description="Helical" evidence="8">
    <location>
        <begin position="205"/>
        <end position="223"/>
    </location>
</feature>
<feature type="transmembrane region" description="Helical" evidence="8">
    <location>
        <begin position="12"/>
        <end position="34"/>
    </location>
</feature>
<comment type="subcellular location">
    <subcellularLocation>
        <location evidence="1">Cell membrane</location>
        <topology evidence="1">Multi-pass membrane protein</topology>
    </subcellularLocation>
</comment>
<evidence type="ECO:0000256" key="3">
    <source>
        <dbReference type="ARBA" id="ARBA00022448"/>
    </source>
</evidence>
<accession>A0A6M4GPX5</accession>
<evidence type="ECO:0000256" key="5">
    <source>
        <dbReference type="ARBA" id="ARBA00022692"/>
    </source>
</evidence>
<evidence type="ECO:0000256" key="4">
    <source>
        <dbReference type="ARBA" id="ARBA00022475"/>
    </source>
</evidence>
<protein>
    <submittedName>
        <fullName evidence="9">Putative ABC transporter permease protein</fullName>
    </submittedName>
</protein>
<dbReference type="CDD" id="cd06550">
    <property type="entry name" value="TM_ABC_iron-siderophores_like"/>
    <property type="match status" value="1"/>
</dbReference>
<evidence type="ECO:0000256" key="1">
    <source>
        <dbReference type="ARBA" id="ARBA00004651"/>
    </source>
</evidence>
<reference evidence="9 10" key="1">
    <citation type="submission" date="2020-04" db="EMBL/GenBank/DDBJ databases">
        <title>Usitatibacter rugosus gen. nov., sp. nov. and Usitatibacter palustris sp. nov., novel members of Usitatibacteraceae fam. nov. within the order Nitrosomonadales isolated from soil.</title>
        <authorList>
            <person name="Huber K.J."/>
            <person name="Neumann-Schaal M."/>
            <person name="Geppert A."/>
            <person name="Luckner M."/>
            <person name="Wanner G."/>
            <person name="Overmann J."/>
        </authorList>
    </citation>
    <scope>NUCLEOTIDE SEQUENCE [LARGE SCALE GENOMIC DNA]</scope>
    <source>
        <strain evidence="9 10">0125_3</strain>
    </source>
</reference>
<dbReference type="PANTHER" id="PTHR30472">
    <property type="entry name" value="FERRIC ENTEROBACTIN TRANSPORT SYSTEM PERMEASE PROTEIN"/>
    <property type="match status" value="1"/>
</dbReference>
<dbReference type="RefSeq" id="WP_171088975.1">
    <property type="nucleotide sequence ID" value="NZ_CP053069.1"/>
</dbReference>
<feature type="transmembrane region" description="Helical" evidence="8">
    <location>
        <begin position="100"/>
        <end position="121"/>
    </location>
</feature>
<dbReference type="GO" id="GO:0022857">
    <property type="term" value="F:transmembrane transporter activity"/>
    <property type="evidence" value="ECO:0007669"/>
    <property type="project" value="InterPro"/>
</dbReference>
<dbReference type="PANTHER" id="PTHR30472:SF70">
    <property type="entry name" value="MOLYBDATE IMPORT SYSTEM PERMEASE PROTEIN MOLB"/>
    <property type="match status" value="1"/>
</dbReference>
<keyword evidence="10" id="KW-1185">Reference proteome</keyword>
<sequence length="340" mass="34750">MIVSRARFPAWLAGSAIVLVAVVAISMGVGSFPVPPGDVARVLWAAITGGDAGVADNMRAVVLQVRGPRVIAALAVGAALAAAGASYQNMFRNPLVSPDILGVSGGCALGAVTGILLSLPIAAIQGLSFAGGLVAVGLVLSIGAWVRGHDRVLTLVLTGVVVGSLFGAGIAFAKYVADPYNQLPAITFWLLGSFSGVLPKDLVYALPLIAIGFVPLVLMRWRINLLSLPDDEARALGVDVGKLRLVIIIAATLVTSAGVAIAGVIGWVGLVVPHAARLLVGAEFARVLPVSAILGAAFMLLVDTLCRTIARTELPPGVITALVGTPVFIVLLAATFRKAR</sequence>
<dbReference type="AlphaFoldDB" id="A0A6M4GPX5"/>
<dbReference type="KEGG" id="uru:DSM104443_00308"/>
<keyword evidence="6 8" id="KW-1133">Transmembrane helix</keyword>
<dbReference type="EMBL" id="CP053069">
    <property type="protein sequence ID" value="QJR09271.1"/>
    <property type="molecule type" value="Genomic_DNA"/>
</dbReference>
<name>A0A6M4GPX5_9PROT</name>
<keyword evidence="4" id="KW-1003">Cell membrane</keyword>
<evidence type="ECO:0000256" key="7">
    <source>
        <dbReference type="ARBA" id="ARBA00023136"/>
    </source>
</evidence>
<keyword evidence="7 8" id="KW-0472">Membrane</keyword>
<keyword evidence="3" id="KW-0813">Transport</keyword>
<dbReference type="GO" id="GO:0033214">
    <property type="term" value="P:siderophore-iron import into cell"/>
    <property type="evidence" value="ECO:0007669"/>
    <property type="project" value="TreeGrafter"/>
</dbReference>
<dbReference type="Proteomes" id="UP000501534">
    <property type="component" value="Chromosome"/>
</dbReference>
<feature type="transmembrane region" description="Helical" evidence="8">
    <location>
        <begin position="284"/>
        <end position="302"/>
    </location>
</feature>
<dbReference type="InterPro" id="IPR037294">
    <property type="entry name" value="ABC_BtuC-like"/>
</dbReference>
<evidence type="ECO:0000256" key="2">
    <source>
        <dbReference type="ARBA" id="ARBA00007935"/>
    </source>
</evidence>
<dbReference type="InterPro" id="IPR000522">
    <property type="entry name" value="ABC_transptr_permease_BtuC"/>
</dbReference>
<dbReference type="SUPFAM" id="SSF81345">
    <property type="entry name" value="ABC transporter involved in vitamin B12 uptake, BtuC"/>
    <property type="match status" value="1"/>
</dbReference>
<organism evidence="9 10">
    <name type="scientific">Usitatibacter rugosus</name>
    <dbReference type="NCBI Taxonomy" id="2732067"/>
    <lineage>
        <taxon>Bacteria</taxon>
        <taxon>Pseudomonadati</taxon>
        <taxon>Pseudomonadota</taxon>
        <taxon>Betaproteobacteria</taxon>
        <taxon>Nitrosomonadales</taxon>
        <taxon>Usitatibacteraceae</taxon>
        <taxon>Usitatibacter</taxon>
    </lineage>
</organism>
<feature type="transmembrane region" description="Helical" evidence="8">
    <location>
        <begin position="70"/>
        <end position="88"/>
    </location>
</feature>
<dbReference type="FunFam" id="1.10.3470.10:FF:000001">
    <property type="entry name" value="Vitamin B12 ABC transporter permease BtuC"/>
    <property type="match status" value="1"/>
</dbReference>